<dbReference type="Proteomes" id="UP000696931">
    <property type="component" value="Unassembled WGS sequence"/>
</dbReference>
<evidence type="ECO:0000313" key="6">
    <source>
        <dbReference type="EMBL" id="MBI5170688.1"/>
    </source>
</evidence>
<dbReference type="SUPFAM" id="SSF47384">
    <property type="entry name" value="Homodimeric domain of signal transducing histidine kinase"/>
    <property type="match status" value="1"/>
</dbReference>
<keyword evidence="3" id="KW-0597">Phosphoprotein</keyword>
<evidence type="ECO:0000259" key="5">
    <source>
        <dbReference type="PROSITE" id="PS51832"/>
    </source>
</evidence>
<dbReference type="SMART" id="SM00387">
    <property type="entry name" value="HATPase_c"/>
    <property type="match status" value="1"/>
</dbReference>
<dbReference type="InterPro" id="IPR036097">
    <property type="entry name" value="HisK_dim/P_sf"/>
</dbReference>
<dbReference type="SUPFAM" id="SSF109604">
    <property type="entry name" value="HD-domain/PDEase-like"/>
    <property type="match status" value="1"/>
</dbReference>
<name>A0A933SFB1_UNCEI</name>
<dbReference type="PANTHER" id="PTHR43155:SF2">
    <property type="entry name" value="CYCLIC DI-GMP PHOSPHODIESTERASE PA4108"/>
    <property type="match status" value="1"/>
</dbReference>
<comment type="caution">
    <text evidence="6">The sequence shown here is derived from an EMBL/GenBank/DDBJ whole genome shotgun (WGS) entry which is preliminary data.</text>
</comment>
<feature type="domain" description="HD-GYP" evidence="5">
    <location>
        <begin position="589"/>
        <end position="780"/>
    </location>
</feature>
<dbReference type="InterPro" id="IPR037522">
    <property type="entry name" value="HD_GYP_dom"/>
</dbReference>
<dbReference type="InterPro" id="IPR003594">
    <property type="entry name" value="HATPase_dom"/>
</dbReference>
<accession>A0A933SFB1</accession>
<dbReference type="Pfam" id="PF02518">
    <property type="entry name" value="HATPase_c"/>
    <property type="match status" value="1"/>
</dbReference>
<dbReference type="SMART" id="SM00388">
    <property type="entry name" value="HisKA"/>
    <property type="match status" value="1"/>
</dbReference>
<dbReference type="Gene3D" id="3.30.450.40">
    <property type="match status" value="2"/>
</dbReference>
<dbReference type="PROSITE" id="PS51832">
    <property type="entry name" value="HD_GYP"/>
    <property type="match status" value="1"/>
</dbReference>
<dbReference type="EC" id="2.7.13.3" evidence="2"/>
<dbReference type="PROSITE" id="PS50109">
    <property type="entry name" value="HIS_KIN"/>
    <property type="match status" value="1"/>
</dbReference>
<gene>
    <name evidence="6" type="ORF">HZA61_14460</name>
</gene>
<comment type="catalytic activity">
    <reaction evidence="1">
        <text>ATP + protein L-histidine = ADP + protein N-phospho-L-histidine.</text>
        <dbReference type="EC" id="2.7.13.3"/>
    </reaction>
</comment>
<dbReference type="InterPro" id="IPR029016">
    <property type="entry name" value="GAF-like_dom_sf"/>
</dbReference>
<dbReference type="CDD" id="cd00082">
    <property type="entry name" value="HisKA"/>
    <property type="match status" value="1"/>
</dbReference>
<dbReference type="CDD" id="cd00077">
    <property type="entry name" value="HDc"/>
    <property type="match status" value="1"/>
</dbReference>
<sequence>MDAKHRGTTLLELPGEALALLAEAVLAMRTTGDLGVSWGIASANAMRALDAADARLLRLDRRSGALFRYEESGVETPYLAEHGGPVEWVMRHDRAMFDDGGAGPHAARETLLWLRPPQALVTVPLEAGNTHYGFLLIAFEAPRTLSAPERLLVQSLADALALALERIDLMHALDQERARVAAAERRLTSAQDAASGLMSILAHELRSPLSSIKAYTETVANNLDNERAPRRRFLEVIEEECDRLSGLVTDVQDLSRIEGGETTLRLTGVSLVELGRTVCVEHADDASKRGVTIGLECESDARIDVDTALVRRVLGNLIQNAIQFSPEGGTVRVRFGLRGEEWTCAITDDGPPLPAEDLALVFEGFYRARRQLPGGQPSHEGTRLGLAIARSITQLHGGRMWAEQPHVSEGSVQGARFCVAMPMHQVASSRARRIARQTAGRADLAELFDAIVEMVAATLDAGIVSLVLVDPDRGDLFLAASVGLDPMSVEGRRTTLRSGVAGAVAAWGRPVLVENIETDRRFRRLNHPQYHTKSLLCVPLRVEGEVIGVVNVNNKLNGEAFEEDDLSLLVMLSERVSSAIERACAYPDSRRVVEDALEAVRCMTKLKRDFSLGGRRQMKRARAVARELGMSPADVDVIGYVASIHDVGMVRLEAETAHPGGLDEKQRSAVTAHPEVSIEILRPLEYLGVVRDYILGHHERWDGTGYPRGLTGDSIPLGSRILAVVDAWESMTTPRPFRAPRDVAEAAAELRRESGAQFDHEVVEAFLKVLEREGELREAA</sequence>
<dbReference type="InterPro" id="IPR003018">
    <property type="entry name" value="GAF"/>
</dbReference>
<protein>
    <recommendedName>
        <fullName evidence="2">histidine kinase</fullName>
        <ecNumber evidence="2">2.7.13.3</ecNumber>
    </recommendedName>
</protein>
<dbReference type="GO" id="GO:0000155">
    <property type="term" value="F:phosphorelay sensor kinase activity"/>
    <property type="evidence" value="ECO:0007669"/>
    <property type="project" value="InterPro"/>
</dbReference>
<dbReference type="PRINTS" id="PR00344">
    <property type="entry name" value="BCTRLSENSOR"/>
</dbReference>
<dbReference type="InterPro" id="IPR003607">
    <property type="entry name" value="HD/PDEase_dom"/>
</dbReference>
<dbReference type="InterPro" id="IPR005467">
    <property type="entry name" value="His_kinase_dom"/>
</dbReference>
<dbReference type="EMBL" id="JACRIW010000103">
    <property type="protein sequence ID" value="MBI5170688.1"/>
    <property type="molecule type" value="Genomic_DNA"/>
</dbReference>
<dbReference type="InterPro" id="IPR003661">
    <property type="entry name" value="HisK_dim/P_dom"/>
</dbReference>
<evidence type="ECO:0000256" key="3">
    <source>
        <dbReference type="ARBA" id="ARBA00022553"/>
    </source>
</evidence>
<reference evidence="6" key="1">
    <citation type="submission" date="2020-07" db="EMBL/GenBank/DDBJ databases">
        <title>Huge and variable diversity of episymbiotic CPR bacteria and DPANN archaea in groundwater ecosystems.</title>
        <authorList>
            <person name="He C.Y."/>
            <person name="Keren R."/>
            <person name="Whittaker M."/>
            <person name="Farag I.F."/>
            <person name="Doudna J."/>
            <person name="Cate J.H.D."/>
            <person name="Banfield J.F."/>
        </authorList>
    </citation>
    <scope>NUCLEOTIDE SEQUENCE</scope>
    <source>
        <strain evidence="6">NC_groundwater_1813_Pr3_B-0.1um_71_17</strain>
    </source>
</reference>
<dbReference type="PANTHER" id="PTHR43155">
    <property type="entry name" value="CYCLIC DI-GMP PHOSPHODIESTERASE PA4108-RELATED"/>
    <property type="match status" value="1"/>
</dbReference>
<dbReference type="SMART" id="SM00065">
    <property type="entry name" value="GAF"/>
    <property type="match status" value="2"/>
</dbReference>
<feature type="domain" description="Histidine kinase" evidence="4">
    <location>
        <begin position="200"/>
        <end position="425"/>
    </location>
</feature>
<dbReference type="Gene3D" id="1.10.287.130">
    <property type="match status" value="1"/>
</dbReference>
<dbReference type="InterPro" id="IPR036890">
    <property type="entry name" value="HATPase_C_sf"/>
</dbReference>
<evidence type="ECO:0000313" key="7">
    <source>
        <dbReference type="Proteomes" id="UP000696931"/>
    </source>
</evidence>
<dbReference type="AlphaFoldDB" id="A0A933SFB1"/>
<dbReference type="SUPFAM" id="SSF55874">
    <property type="entry name" value="ATPase domain of HSP90 chaperone/DNA topoisomerase II/histidine kinase"/>
    <property type="match status" value="1"/>
</dbReference>
<organism evidence="6 7">
    <name type="scientific">Eiseniibacteriota bacterium</name>
    <dbReference type="NCBI Taxonomy" id="2212470"/>
    <lineage>
        <taxon>Bacteria</taxon>
        <taxon>Candidatus Eiseniibacteriota</taxon>
    </lineage>
</organism>
<evidence type="ECO:0000259" key="4">
    <source>
        <dbReference type="PROSITE" id="PS50109"/>
    </source>
</evidence>
<dbReference type="CDD" id="cd00075">
    <property type="entry name" value="HATPase"/>
    <property type="match status" value="1"/>
</dbReference>
<evidence type="ECO:0000256" key="1">
    <source>
        <dbReference type="ARBA" id="ARBA00000085"/>
    </source>
</evidence>
<dbReference type="Gene3D" id="3.30.565.10">
    <property type="entry name" value="Histidine kinase-like ATPase, C-terminal domain"/>
    <property type="match status" value="1"/>
</dbReference>
<dbReference type="Pfam" id="PF13487">
    <property type="entry name" value="HD_5"/>
    <property type="match status" value="1"/>
</dbReference>
<dbReference type="Pfam" id="PF00512">
    <property type="entry name" value="HisKA"/>
    <property type="match status" value="1"/>
</dbReference>
<evidence type="ECO:0000256" key="2">
    <source>
        <dbReference type="ARBA" id="ARBA00012438"/>
    </source>
</evidence>
<proteinExistence type="predicted"/>
<dbReference type="Gene3D" id="1.10.3210.10">
    <property type="entry name" value="Hypothetical protein af1432"/>
    <property type="match status" value="1"/>
</dbReference>
<dbReference type="SUPFAM" id="SSF55781">
    <property type="entry name" value="GAF domain-like"/>
    <property type="match status" value="2"/>
</dbReference>
<dbReference type="InterPro" id="IPR004358">
    <property type="entry name" value="Sig_transdc_His_kin-like_C"/>
</dbReference>
<dbReference type="Pfam" id="PF01590">
    <property type="entry name" value="GAF"/>
    <property type="match status" value="1"/>
</dbReference>